<keyword evidence="2" id="KW-1185">Reference proteome</keyword>
<accession>A0A2A5T373</accession>
<comment type="caution">
    <text evidence="1">The sequence shown here is derived from an EMBL/GenBank/DDBJ whole genome shotgun (WGS) entry which is preliminary data.</text>
</comment>
<gene>
    <name evidence="1" type="ORF">BTN49_1849</name>
</gene>
<protein>
    <submittedName>
        <fullName evidence="1">Uncharacterized protein</fullName>
    </submittedName>
</protein>
<sequence length="43" mass="4892">MTNFILSNDSLRVIPLARLPEHLVELTPISVNKQLLNLVHLQT</sequence>
<dbReference type="AlphaFoldDB" id="A0A2A5T373"/>
<name>A0A2A5T373_9GAMM</name>
<dbReference type="Proteomes" id="UP000219020">
    <property type="component" value="Unassembled WGS sequence"/>
</dbReference>
<dbReference type="EMBL" id="NBYY01000016">
    <property type="protein sequence ID" value="PCS22623.1"/>
    <property type="molecule type" value="Genomic_DNA"/>
</dbReference>
<reference evidence="2" key="1">
    <citation type="submission" date="2017-04" db="EMBL/GenBank/DDBJ databases">
        <title>Genome evolution of the luminous symbionts of deep sea anglerfish.</title>
        <authorList>
            <person name="Hendry T.A."/>
        </authorList>
    </citation>
    <scope>NUCLEOTIDE SEQUENCE [LARGE SCALE GENOMIC DNA]</scope>
</reference>
<evidence type="ECO:0000313" key="1">
    <source>
        <dbReference type="EMBL" id="PCS22623.1"/>
    </source>
</evidence>
<proteinExistence type="predicted"/>
<evidence type="ECO:0000313" key="2">
    <source>
        <dbReference type="Proteomes" id="UP000219020"/>
    </source>
</evidence>
<organism evidence="1 2">
    <name type="scientific">Candidatus Enterovibrio escicola</name>
    <dbReference type="NCBI Taxonomy" id="1927127"/>
    <lineage>
        <taxon>Bacteria</taxon>
        <taxon>Pseudomonadati</taxon>
        <taxon>Pseudomonadota</taxon>
        <taxon>Gammaproteobacteria</taxon>
        <taxon>Vibrionales</taxon>
        <taxon>Vibrionaceae</taxon>
        <taxon>Enterovibrio</taxon>
    </lineage>
</organism>